<evidence type="ECO:0000256" key="1">
    <source>
        <dbReference type="SAM" id="MobiDB-lite"/>
    </source>
</evidence>
<sequence length="120" mass="12394">MAERVSLRGQQYVVIRISGAGVTEDLCRMVVAASVSALLYGAPDGRLLPGTRGLRMRWRRGTSSSSRATASPATSRGTGPWSARRAGRGAAPPAPRRPPWGGLPRGAAASQGPAETTAGL</sequence>
<name>A0ABN9X3T2_9DINO</name>
<feature type="region of interest" description="Disordered" evidence="1">
    <location>
        <begin position="50"/>
        <end position="120"/>
    </location>
</feature>
<evidence type="ECO:0000313" key="3">
    <source>
        <dbReference type="Proteomes" id="UP001189429"/>
    </source>
</evidence>
<reference evidence="2" key="1">
    <citation type="submission" date="2023-10" db="EMBL/GenBank/DDBJ databases">
        <authorList>
            <person name="Chen Y."/>
            <person name="Shah S."/>
            <person name="Dougan E. K."/>
            <person name="Thang M."/>
            <person name="Chan C."/>
        </authorList>
    </citation>
    <scope>NUCLEOTIDE SEQUENCE [LARGE SCALE GENOMIC DNA]</scope>
</reference>
<dbReference type="Proteomes" id="UP001189429">
    <property type="component" value="Unassembled WGS sequence"/>
</dbReference>
<comment type="caution">
    <text evidence="2">The sequence shown here is derived from an EMBL/GenBank/DDBJ whole genome shotgun (WGS) entry which is preliminary data.</text>
</comment>
<dbReference type="EMBL" id="CAUYUJ010019837">
    <property type="protein sequence ID" value="CAK0893990.1"/>
    <property type="molecule type" value="Genomic_DNA"/>
</dbReference>
<protein>
    <submittedName>
        <fullName evidence="2">Uncharacterized protein</fullName>
    </submittedName>
</protein>
<organism evidence="2 3">
    <name type="scientific">Prorocentrum cordatum</name>
    <dbReference type="NCBI Taxonomy" id="2364126"/>
    <lineage>
        <taxon>Eukaryota</taxon>
        <taxon>Sar</taxon>
        <taxon>Alveolata</taxon>
        <taxon>Dinophyceae</taxon>
        <taxon>Prorocentrales</taxon>
        <taxon>Prorocentraceae</taxon>
        <taxon>Prorocentrum</taxon>
    </lineage>
</organism>
<keyword evidence="3" id="KW-1185">Reference proteome</keyword>
<evidence type="ECO:0000313" key="2">
    <source>
        <dbReference type="EMBL" id="CAK0893990.1"/>
    </source>
</evidence>
<gene>
    <name evidence="2" type="ORF">PCOR1329_LOCUS73169</name>
</gene>
<accession>A0ABN9X3T2</accession>
<proteinExistence type="predicted"/>
<feature type="compositionally biased region" description="Low complexity" evidence="1">
    <location>
        <begin position="99"/>
        <end position="109"/>
    </location>
</feature>
<feature type="compositionally biased region" description="Low complexity" evidence="1">
    <location>
        <begin position="61"/>
        <end position="91"/>
    </location>
</feature>